<feature type="transmembrane region" description="Helical" evidence="2">
    <location>
        <begin position="7"/>
        <end position="29"/>
    </location>
</feature>
<dbReference type="InterPro" id="IPR048110">
    <property type="entry name" value="SA1362/YqhP-like"/>
</dbReference>
<dbReference type="AlphaFoldDB" id="A0A0M0L004"/>
<dbReference type="EMBL" id="LILC01000019">
    <property type="protein sequence ID" value="KOO43953.1"/>
    <property type="molecule type" value="Genomic_DNA"/>
</dbReference>
<keyword evidence="4" id="KW-1185">Reference proteome</keyword>
<sequence>MRRSAKPIVYVLITLGIFGLLASVITHPAQLMRQLLYMGIFAGIIYVLYRFVFRSPQSTTQDRQYLRAVKQSKHRSKTKSPAKGKPSARIHSVSGSSKGQSSSKTLKKKRSNTHLTVIEGKKGKKKNRAFF</sequence>
<keyword evidence="2" id="KW-0472">Membrane</keyword>
<comment type="caution">
    <text evidence="3">The sequence shown here is derived from an EMBL/GenBank/DDBJ whole genome shotgun (WGS) entry which is preliminary data.</text>
</comment>
<name>A0A0M0L004_9BACI</name>
<feature type="compositionally biased region" description="Basic residues" evidence="1">
    <location>
        <begin position="122"/>
        <end position="131"/>
    </location>
</feature>
<evidence type="ECO:0000313" key="4">
    <source>
        <dbReference type="Proteomes" id="UP000037558"/>
    </source>
</evidence>
<evidence type="ECO:0000313" key="3">
    <source>
        <dbReference type="EMBL" id="KOO43953.1"/>
    </source>
</evidence>
<dbReference type="STRING" id="284581.AMD01_14600"/>
<feature type="compositionally biased region" description="Basic residues" evidence="1">
    <location>
        <begin position="70"/>
        <end position="88"/>
    </location>
</feature>
<dbReference type="Proteomes" id="UP000037558">
    <property type="component" value="Unassembled WGS sequence"/>
</dbReference>
<evidence type="ECO:0000256" key="2">
    <source>
        <dbReference type="SAM" id="Phobius"/>
    </source>
</evidence>
<feature type="compositionally biased region" description="Low complexity" evidence="1">
    <location>
        <begin position="92"/>
        <end position="104"/>
    </location>
</feature>
<evidence type="ECO:0000256" key="1">
    <source>
        <dbReference type="SAM" id="MobiDB-lite"/>
    </source>
</evidence>
<feature type="region of interest" description="Disordered" evidence="1">
    <location>
        <begin position="58"/>
        <end position="131"/>
    </location>
</feature>
<keyword evidence="2" id="KW-0812">Transmembrane</keyword>
<reference evidence="4" key="1">
    <citation type="submission" date="2015-08" db="EMBL/GenBank/DDBJ databases">
        <title>Fjat-14210 dsm16467.</title>
        <authorList>
            <person name="Liu B."/>
            <person name="Wang J."/>
            <person name="Zhu Y."/>
            <person name="Liu G."/>
            <person name="Chen Q."/>
            <person name="Chen Z."/>
            <person name="Lan J."/>
            <person name="Che J."/>
            <person name="Ge C."/>
            <person name="Shi H."/>
            <person name="Pan Z."/>
            <person name="Liu X."/>
        </authorList>
    </citation>
    <scope>NUCLEOTIDE SEQUENCE [LARGE SCALE GENOMIC DNA]</scope>
    <source>
        <strain evidence="4">DSM 16467</strain>
    </source>
</reference>
<proteinExistence type="predicted"/>
<keyword evidence="2" id="KW-1133">Transmembrane helix</keyword>
<gene>
    <name evidence="3" type="ORF">AMD01_14600</name>
</gene>
<dbReference type="OrthoDB" id="2989424at2"/>
<dbReference type="NCBIfam" id="NF041554">
    <property type="entry name" value="SA1362_fam"/>
    <property type="match status" value="1"/>
</dbReference>
<accession>A0A0M0L004</accession>
<feature type="transmembrane region" description="Helical" evidence="2">
    <location>
        <begin position="35"/>
        <end position="53"/>
    </location>
</feature>
<organism evidence="3 4">
    <name type="scientific">Priestia koreensis</name>
    <dbReference type="NCBI Taxonomy" id="284581"/>
    <lineage>
        <taxon>Bacteria</taxon>
        <taxon>Bacillati</taxon>
        <taxon>Bacillota</taxon>
        <taxon>Bacilli</taxon>
        <taxon>Bacillales</taxon>
        <taxon>Bacillaceae</taxon>
        <taxon>Priestia</taxon>
    </lineage>
</organism>
<protein>
    <submittedName>
        <fullName evidence="3">Uncharacterized protein</fullName>
    </submittedName>
</protein>
<dbReference type="PATRIC" id="fig|284581.3.peg.3989"/>
<dbReference type="RefSeq" id="WP_053402159.1">
    <property type="nucleotide sequence ID" value="NZ_JAUKEN010000001.1"/>
</dbReference>